<dbReference type="Pfam" id="PF02330">
    <property type="entry name" value="MAM33"/>
    <property type="match status" value="1"/>
</dbReference>
<dbReference type="EMBL" id="VUJU01002152">
    <property type="protein sequence ID" value="KAF0762408.1"/>
    <property type="molecule type" value="Genomic_DNA"/>
</dbReference>
<dbReference type="InterPro" id="IPR036561">
    <property type="entry name" value="MAM33_sf"/>
</dbReference>
<proteinExistence type="inferred from homology"/>
<evidence type="ECO:0000256" key="1">
    <source>
        <dbReference type="ARBA" id="ARBA00005457"/>
    </source>
</evidence>
<dbReference type="PANTHER" id="PTHR10826">
    <property type="entry name" value="COMPLEMENT COMPONENT 1"/>
    <property type="match status" value="1"/>
</dbReference>
<dbReference type="Proteomes" id="UP000478052">
    <property type="component" value="Unassembled WGS sequence"/>
</dbReference>
<organism evidence="2 3">
    <name type="scientific">Aphis craccivora</name>
    <name type="common">Cowpea aphid</name>
    <dbReference type="NCBI Taxonomy" id="307492"/>
    <lineage>
        <taxon>Eukaryota</taxon>
        <taxon>Metazoa</taxon>
        <taxon>Ecdysozoa</taxon>
        <taxon>Arthropoda</taxon>
        <taxon>Hexapoda</taxon>
        <taxon>Insecta</taxon>
        <taxon>Pterygota</taxon>
        <taxon>Neoptera</taxon>
        <taxon>Paraneoptera</taxon>
        <taxon>Hemiptera</taxon>
        <taxon>Sternorrhyncha</taxon>
        <taxon>Aphidomorpha</taxon>
        <taxon>Aphidoidea</taxon>
        <taxon>Aphididae</taxon>
        <taxon>Aphidini</taxon>
        <taxon>Aphis</taxon>
        <taxon>Aphis</taxon>
    </lineage>
</organism>
<dbReference type="InterPro" id="IPR003428">
    <property type="entry name" value="MAM33"/>
</dbReference>
<dbReference type="OrthoDB" id="278212at2759"/>
<dbReference type="Gene3D" id="3.10.280.10">
    <property type="entry name" value="Mitochondrial glycoprotein"/>
    <property type="match status" value="1"/>
</dbReference>
<reference evidence="2 3" key="1">
    <citation type="submission" date="2019-08" db="EMBL/GenBank/DDBJ databases">
        <title>Whole genome of Aphis craccivora.</title>
        <authorList>
            <person name="Voronova N.V."/>
            <person name="Shulinski R.S."/>
            <person name="Bandarenka Y.V."/>
            <person name="Zhorov D.G."/>
            <person name="Warner D."/>
        </authorList>
    </citation>
    <scope>NUCLEOTIDE SEQUENCE [LARGE SCALE GENOMIC DNA]</scope>
    <source>
        <strain evidence="2">180601</strain>
        <tissue evidence="2">Whole Body</tissue>
    </source>
</reference>
<comment type="similarity">
    <text evidence="1">Belongs to the MAM33 family.</text>
</comment>
<name>A0A6G0YWG6_APHCR</name>
<keyword evidence="3" id="KW-1185">Reference proteome</keyword>
<dbReference type="GO" id="GO:0042256">
    <property type="term" value="P:cytosolic ribosome assembly"/>
    <property type="evidence" value="ECO:0007669"/>
    <property type="project" value="TreeGrafter"/>
</dbReference>
<accession>A0A6G0YWG6</accession>
<dbReference type="SUPFAM" id="SSF54529">
    <property type="entry name" value="Mitochondrial glycoprotein MAM33-like"/>
    <property type="match status" value="1"/>
</dbReference>
<protein>
    <submittedName>
        <fullName evidence="2">Complement component 1 Q subcomponent-binding protein, mitochondrial</fullName>
    </submittedName>
</protein>
<dbReference type="GO" id="GO:0005759">
    <property type="term" value="C:mitochondrial matrix"/>
    <property type="evidence" value="ECO:0007669"/>
    <property type="project" value="InterPro"/>
</dbReference>
<comment type="caution">
    <text evidence="2">The sequence shown here is derived from an EMBL/GenBank/DDBJ whole genome shotgun (WGS) entry which is preliminary data.</text>
</comment>
<sequence>MNTLIRSMRSSLKISNVVVSNCTRSISTAPVYQSMWFTTKRSDQMRPFNVRLAHSSVDKELRQFLENEIKSEEQTSDKTHLPKTFEGFKVSADGAEVELTKETSDETIAIKFNINHSVTEEETEGVDKVALRSKPDFEIDITRGDVILGFNCSYANNFDNTELDESNGNDEVFHIDEVTIYENKYSDNKYALAGDTLDADLYDLLKTFLAEKGISNTFIENISDLSTQYEQKVYIKFLNDLKNFF</sequence>
<gene>
    <name evidence="2" type="ORF">FWK35_00015494</name>
</gene>
<dbReference type="PANTHER" id="PTHR10826:SF1">
    <property type="entry name" value="COMPLEMENT COMPONENT 1 Q SUBCOMPONENT-BINDING PROTEIN, MITOCHONDRIAL"/>
    <property type="match status" value="1"/>
</dbReference>
<evidence type="ECO:0000313" key="2">
    <source>
        <dbReference type="EMBL" id="KAF0762408.1"/>
    </source>
</evidence>
<dbReference type="AlphaFoldDB" id="A0A6G0YWG6"/>
<evidence type="ECO:0000313" key="3">
    <source>
        <dbReference type="Proteomes" id="UP000478052"/>
    </source>
</evidence>